<comment type="function">
    <text evidence="10 12">F(1)F(0) ATP synthase produces ATP from ADP in the presence of a proton or sodium gradient. F-type ATPases consist of two structural domains, F(1) containing the extramembraneous catalytic core and F(0) containing the membrane proton channel, linked together by a central stalk and a peripheral stalk. During catalysis, ATP synthesis in the catalytic domain of F(1) is coupled via a rotary mechanism of the central stalk subunits to proton translocation.</text>
</comment>
<evidence type="ECO:0000256" key="2">
    <source>
        <dbReference type="ARBA" id="ARBA00022448"/>
    </source>
</evidence>
<keyword evidence="7 12" id="KW-0406">Ion transport</keyword>
<proteinExistence type="inferred from homology"/>
<keyword evidence="14" id="KW-0175">Coiled coil</keyword>
<comment type="subcellular location">
    <subcellularLocation>
        <location evidence="12">Cell membrane</location>
        <topology evidence="12">Single-pass membrane protein</topology>
    </subcellularLocation>
    <subcellularLocation>
        <location evidence="11">Endomembrane system</location>
        <topology evidence="11">Single-pass membrane protein</topology>
    </subcellularLocation>
</comment>
<organism evidence="15 16">
    <name type="scientific">Coprococcus hominis</name>
    <name type="common">ex Arizal et al. 2022</name>
    <dbReference type="NCBI Taxonomy" id="2881262"/>
    <lineage>
        <taxon>Bacteria</taxon>
        <taxon>Bacillati</taxon>
        <taxon>Bacillota</taxon>
        <taxon>Clostridia</taxon>
        <taxon>Lachnospirales</taxon>
        <taxon>Lachnospiraceae</taxon>
        <taxon>Coprococcus</taxon>
    </lineage>
</organism>
<keyword evidence="16" id="KW-1185">Reference proteome</keyword>
<evidence type="ECO:0000256" key="1">
    <source>
        <dbReference type="ARBA" id="ARBA00005513"/>
    </source>
</evidence>
<keyword evidence="2 12" id="KW-0813">Transport</keyword>
<evidence type="ECO:0000256" key="6">
    <source>
        <dbReference type="ARBA" id="ARBA00022989"/>
    </source>
</evidence>
<feature type="coiled-coil region" evidence="14">
    <location>
        <begin position="38"/>
        <end position="120"/>
    </location>
</feature>
<dbReference type="HAMAP" id="MF_01398">
    <property type="entry name" value="ATP_synth_b_bprime"/>
    <property type="match status" value="1"/>
</dbReference>
<dbReference type="EMBL" id="JAJEQT010000002">
    <property type="protein sequence ID" value="MCC2218384.1"/>
    <property type="molecule type" value="Genomic_DNA"/>
</dbReference>
<comment type="subunit">
    <text evidence="12">F-type ATPases have 2 components, F(1) - the catalytic core - and F(0) - the membrane proton channel. F(1) has five subunits: alpha(3), beta(3), gamma(1), delta(1), epsilon(1). F(0) has three main subunits: a(1), b(2) and c(10-14). The alpha and beta chains form an alternating ring which encloses part of the gamma chain. F(1) is attached to F(0) by a central stalk formed by the gamma and epsilon chains, while a peripheral stalk is formed by the delta and b chains.</text>
</comment>
<evidence type="ECO:0000256" key="9">
    <source>
        <dbReference type="ARBA" id="ARBA00023310"/>
    </source>
</evidence>
<dbReference type="RefSeq" id="WP_118734355.1">
    <property type="nucleotide sequence ID" value="NZ_JAJEQT010000002.1"/>
</dbReference>
<evidence type="ECO:0000256" key="12">
    <source>
        <dbReference type="HAMAP-Rule" id="MF_01398"/>
    </source>
</evidence>
<dbReference type="InterPro" id="IPR050059">
    <property type="entry name" value="ATP_synthase_B_chain"/>
</dbReference>
<evidence type="ECO:0000256" key="5">
    <source>
        <dbReference type="ARBA" id="ARBA00022781"/>
    </source>
</evidence>
<keyword evidence="5 12" id="KW-0375">Hydrogen ion transport</keyword>
<keyword evidence="6 12" id="KW-1133">Transmembrane helix</keyword>
<protein>
    <recommendedName>
        <fullName evidence="12">ATP synthase subunit b</fullName>
    </recommendedName>
    <alternativeName>
        <fullName evidence="12">ATP synthase F(0) sector subunit b</fullName>
    </alternativeName>
    <alternativeName>
        <fullName evidence="12">ATPase subunit I</fullName>
    </alternativeName>
    <alternativeName>
        <fullName evidence="12">F-type ATPase subunit b</fullName>
        <shortName evidence="12">F-ATPase subunit b</shortName>
    </alternativeName>
</protein>
<dbReference type="PANTHER" id="PTHR33445">
    <property type="entry name" value="ATP SYNTHASE SUBUNIT B', CHLOROPLASTIC"/>
    <property type="match status" value="1"/>
</dbReference>
<reference evidence="15 16" key="1">
    <citation type="submission" date="2021-10" db="EMBL/GenBank/DDBJ databases">
        <title>Anaerobic single-cell dispensing facilitates the cultivation of human gut bacteria.</title>
        <authorList>
            <person name="Afrizal A."/>
        </authorList>
    </citation>
    <scope>NUCLEOTIDE SEQUENCE [LARGE SCALE GENOMIC DNA]</scope>
    <source>
        <strain evidence="15 16">CLA-AA-H212</strain>
    </source>
</reference>
<evidence type="ECO:0000313" key="15">
    <source>
        <dbReference type="EMBL" id="MCC2218384.1"/>
    </source>
</evidence>
<evidence type="ECO:0000313" key="16">
    <source>
        <dbReference type="Proteomes" id="UP001198495"/>
    </source>
</evidence>
<dbReference type="Pfam" id="PF00430">
    <property type="entry name" value="ATP-synt_B"/>
    <property type="match status" value="1"/>
</dbReference>
<comment type="similarity">
    <text evidence="1 12 13">Belongs to the ATPase B chain family.</text>
</comment>
<name>A0ABS8FQY1_9FIRM</name>
<accession>A0ABS8FQY1</accession>
<feature type="transmembrane region" description="Helical" evidence="12">
    <location>
        <begin position="6"/>
        <end position="27"/>
    </location>
</feature>
<evidence type="ECO:0000256" key="11">
    <source>
        <dbReference type="ARBA" id="ARBA00037847"/>
    </source>
</evidence>
<dbReference type="PANTHER" id="PTHR33445:SF2">
    <property type="entry name" value="ATP SYNTHASE SUBUNIT B', CHLOROPLASTIC"/>
    <property type="match status" value="1"/>
</dbReference>
<evidence type="ECO:0000256" key="8">
    <source>
        <dbReference type="ARBA" id="ARBA00023136"/>
    </source>
</evidence>
<evidence type="ECO:0000256" key="3">
    <source>
        <dbReference type="ARBA" id="ARBA00022547"/>
    </source>
</evidence>
<dbReference type="InterPro" id="IPR002146">
    <property type="entry name" value="ATP_synth_b/b'su_bac/chlpt"/>
</dbReference>
<dbReference type="CDD" id="cd06503">
    <property type="entry name" value="ATP-synt_Fo_b"/>
    <property type="match status" value="1"/>
</dbReference>
<evidence type="ECO:0000256" key="4">
    <source>
        <dbReference type="ARBA" id="ARBA00022692"/>
    </source>
</evidence>
<evidence type="ECO:0000256" key="7">
    <source>
        <dbReference type="ARBA" id="ARBA00023065"/>
    </source>
</evidence>
<evidence type="ECO:0000256" key="14">
    <source>
        <dbReference type="SAM" id="Coils"/>
    </source>
</evidence>
<comment type="caution">
    <text evidence="15">The sequence shown here is derived from an EMBL/GenBank/DDBJ whole genome shotgun (WGS) entry which is preliminary data.</text>
</comment>
<keyword evidence="8 12" id="KW-0472">Membrane</keyword>
<keyword evidence="12" id="KW-1003">Cell membrane</keyword>
<keyword evidence="4 12" id="KW-0812">Transmembrane</keyword>
<evidence type="ECO:0000256" key="13">
    <source>
        <dbReference type="RuleBase" id="RU003848"/>
    </source>
</evidence>
<dbReference type="Proteomes" id="UP001198495">
    <property type="component" value="Unassembled WGS sequence"/>
</dbReference>
<sequence>MLRVDWNLLLTIINLLLLFVMMRIFLFKPVQKIIAARQAEADRQFKEADESKQAAEEARKQYEASLANAEETKKQVLQEARQTADAEYKRIVSDAEKTAKQVKEDAITDAENQKAQILKKAEKDIADMVVDATVKIVGEKKGADVDNALYDKFLDKAGDET</sequence>
<keyword evidence="9 12" id="KW-0066">ATP synthesis</keyword>
<gene>
    <name evidence="12" type="primary">atpF</name>
    <name evidence="15" type="ORF">LKD28_04945</name>
</gene>
<comment type="function">
    <text evidence="12">Component of the F(0) channel, it forms part of the peripheral stalk, linking F(1) to F(0).</text>
</comment>
<evidence type="ECO:0000256" key="10">
    <source>
        <dbReference type="ARBA" id="ARBA00025198"/>
    </source>
</evidence>
<keyword evidence="3 12" id="KW-0138">CF(0)</keyword>